<feature type="active site" description="Nucleophile" evidence="10">
    <location>
        <position position="9"/>
    </location>
</feature>
<keyword evidence="6 10" id="KW-0460">Magnesium</keyword>
<keyword evidence="3 10" id="KW-0028">Amino-acid biosynthesis</keyword>
<dbReference type="NCBIfam" id="TIGR01662">
    <property type="entry name" value="HAD-SF-IIIA"/>
    <property type="match status" value="1"/>
</dbReference>
<dbReference type="PROSITE" id="PS00955">
    <property type="entry name" value="IGP_DEHYDRATASE_2"/>
    <property type="match status" value="1"/>
</dbReference>
<dbReference type="FunFam" id="3.30.230.40:FF:000003">
    <property type="entry name" value="Imidazoleglycerol-phosphate dehydratase HisB"/>
    <property type="match status" value="1"/>
</dbReference>
<dbReference type="InterPro" id="IPR006549">
    <property type="entry name" value="HAD-SF_hydro_IIIA"/>
</dbReference>
<comment type="similarity">
    <text evidence="10">In the N-terminal section; belongs to the histidinol-phosphatase family.</text>
</comment>
<dbReference type="EC" id="3.1.3.15" evidence="10"/>
<dbReference type="AlphaFoldDB" id="A0A918Z6W3"/>
<protein>
    <recommendedName>
        <fullName evidence="10">Histidine biosynthesis bifunctional protein HisB</fullName>
    </recommendedName>
    <domain>
        <recommendedName>
            <fullName evidence="10">Histidinol-phosphatase</fullName>
            <ecNumber evidence="10">3.1.3.15</ecNumber>
        </recommendedName>
    </domain>
    <domain>
        <recommendedName>
            <fullName evidence="10">Imidazoleglycerol-phosphate dehydratase</fullName>
            <shortName evidence="10">IGPD</shortName>
            <ecNumber evidence="10">4.2.1.19</ecNumber>
        </recommendedName>
    </domain>
</protein>
<dbReference type="EMBL" id="BNCF01000011">
    <property type="protein sequence ID" value="GHE38320.1"/>
    <property type="molecule type" value="Genomic_DNA"/>
</dbReference>
<dbReference type="GO" id="GO:0000105">
    <property type="term" value="P:L-histidine biosynthetic process"/>
    <property type="evidence" value="ECO:0007669"/>
    <property type="project" value="UniProtKB-UniRule"/>
</dbReference>
<dbReference type="InterPro" id="IPR020565">
    <property type="entry name" value="ImidazoleglycerP_deHydtase_CS"/>
</dbReference>
<dbReference type="InterPro" id="IPR038494">
    <property type="entry name" value="IGPD_sf"/>
</dbReference>
<dbReference type="Proteomes" id="UP000636453">
    <property type="component" value="Unassembled WGS sequence"/>
</dbReference>
<name>A0A918Z6W3_9GAMM</name>
<keyword evidence="9 10" id="KW-0511">Multifunctional enzyme</keyword>
<dbReference type="InterPro" id="IPR036412">
    <property type="entry name" value="HAD-like_sf"/>
</dbReference>
<evidence type="ECO:0000256" key="5">
    <source>
        <dbReference type="ARBA" id="ARBA00022801"/>
    </source>
</evidence>
<dbReference type="InterPro" id="IPR023214">
    <property type="entry name" value="HAD_sf"/>
</dbReference>
<evidence type="ECO:0000256" key="1">
    <source>
        <dbReference type="ARBA" id="ARBA00005047"/>
    </source>
</evidence>
<keyword evidence="7 10" id="KW-0368">Histidine biosynthesis</keyword>
<comment type="caution">
    <text evidence="11">The sequence shown here is derived from an EMBL/GenBank/DDBJ whole genome shotgun (WGS) entry which is preliminary data.</text>
</comment>
<evidence type="ECO:0000256" key="3">
    <source>
        <dbReference type="ARBA" id="ARBA00022605"/>
    </source>
</evidence>
<evidence type="ECO:0000256" key="6">
    <source>
        <dbReference type="ARBA" id="ARBA00022842"/>
    </source>
</evidence>
<feature type="binding site" evidence="10">
    <location>
        <position position="129"/>
    </location>
    <ligand>
        <name>Mg(2+)</name>
        <dbReference type="ChEBI" id="CHEBI:18420"/>
    </ligand>
</feature>
<dbReference type="InterPro" id="IPR020566">
    <property type="entry name" value="His_synth_bifunc_HisB"/>
</dbReference>
<dbReference type="EC" id="4.2.1.19" evidence="10"/>
<comment type="catalytic activity">
    <reaction evidence="10">
        <text>D-erythro-1-(imidazol-4-yl)glycerol 3-phosphate = 3-(imidazol-4-yl)-2-oxopropyl phosphate + H2O</text>
        <dbReference type="Rhea" id="RHEA:11040"/>
        <dbReference type="ChEBI" id="CHEBI:15377"/>
        <dbReference type="ChEBI" id="CHEBI:57766"/>
        <dbReference type="ChEBI" id="CHEBI:58278"/>
        <dbReference type="EC" id="4.2.1.19"/>
    </reaction>
</comment>
<dbReference type="GO" id="GO:0005737">
    <property type="term" value="C:cytoplasm"/>
    <property type="evidence" value="ECO:0007669"/>
    <property type="project" value="UniProtKB-SubCell"/>
</dbReference>
<dbReference type="RefSeq" id="WP_146471869.1">
    <property type="nucleotide sequence ID" value="NZ_BNCF01000011.1"/>
</dbReference>
<dbReference type="InterPro" id="IPR006543">
    <property type="entry name" value="Histidinol-phos"/>
</dbReference>
<comment type="subcellular location">
    <subcellularLocation>
        <location evidence="10">Cytoplasm</location>
    </subcellularLocation>
</comment>
<evidence type="ECO:0000256" key="9">
    <source>
        <dbReference type="ARBA" id="ARBA00023268"/>
    </source>
</evidence>
<evidence type="ECO:0000256" key="10">
    <source>
        <dbReference type="HAMAP-Rule" id="MF_01022"/>
    </source>
</evidence>
<reference evidence="11" key="1">
    <citation type="journal article" date="2014" name="Int. J. Syst. Evol. Microbiol.">
        <title>Complete genome sequence of Corynebacterium casei LMG S-19264T (=DSM 44701T), isolated from a smear-ripened cheese.</title>
        <authorList>
            <consortium name="US DOE Joint Genome Institute (JGI-PGF)"/>
            <person name="Walter F."/>
            <person name="Albersmeier A."/>
            <person name="Kalinowski J."/>
            <person name="Ruckert C."/>
        </authorList>
    </citation>
    <scope>NUCLEOTIDE SEQUENCE</scope>
    <source>
        <strain evidence="11">KCTC 32020</strain>
    </source>
</reference>
<proteinExistence type="inferred from homology"/>
<comment type="catalytic activity">
    <reaction evidence="10">
        <text>L-histidinol phosphate + H2O = L-histidinol + phosphate</text>
        <dbReference type="Rhea" id="RHEA:14465"/>
        <dbReference type="ChEBI" id="CHEBI:15377"/>
        <dbReference type="ChEBI" id="CHEBI:43474"/>
        <dbReference type="ChEBI" id="CHEBI:57699"/>
        <dbReference type="ChEBI" id="CHEBI:57980"/>
        <dbReference type="EC" id="3.1.3.15"/>
    </reaction>
</comment>
<sequence length="358" mass="40094">MSTPILFLDRDGTLIEEPADFQIDAYEKLRFVPEVIPALLRLRDAGYAFVIVTNQDGLGTPAFPRERFEGPHALMMQVFESQGIRFRDVLIDSSLPADGAITRKPGIGLVLDYLKDRDIDWSRSAMVGDRETDMRFAANLGIRGFQLRTPQFGGEWDWPGIAHALAAQPRAVTVERRTRETRIVVWIDLDREDDPVARTGLGFFDHMLEQLGKHGGFALRLECEGDLHIDEHHTVEDCALALGQALREALGDKRGIGRYGFTLPMDESLASAALDFSGRPYFVFEGGFAREKVGDLPTELVPHFFRSLCETAGLNLHLSVRGENDHHRVEACFKAVARALRQAIRREGRELPSTKGVL</sequence>
<reference evidence="11" key="2">
    <citation type="submission" date="2020-09" db="EMBL/GenBank/DDBJ databases">
        <authorList>
            <person name="Sun Q."/>
            <person name="Kim S."/>
        </authorList>
    </citation>
    <scope>NUCLEOTIDE SEQUENCE</scope>
    <source>
        <strain evidence="11">KCTC 32020</strain>
    </source>
</reference>
<dbReference type="CDD" id="cd07914">
    <property type="entry name" value="IGPD"/>
    <property type="match status" value="1"/>
</dbReference>
<dbReference type="Gene3D" id="3.30.230.40">
    <property type="entry name" value="Imidazole glycerol phosphate dehydratase, domain 1"/>
    <property type="match status" value="2"/>
</dbReference>
<dbReference type="Gene3D" id="3.40.50.1000">
    <property type="entry name" value="HAD superfamily/HAD-like"/>
    <property type="match status" value="1"/>
</dbReference>
<dbReference type="NCBIfam" id="NF002111">
    <property type="entry name" value="PRK00951.2-1"/>
    <property type="match status" value="1"/>
</dbReference>
<gene>
    <name evidence="10 11" type="primary">hisB</name>
    <name evidence="11" type="ORF">GCM10007167_20680</name>
</gene>
<feature type="binding site" evidence="10">
    <location>
        <position position="9"/>
    </location>
    <ligand>
        <name>Mg(2+)</name>
        <dbReference type="ChEBI" id="CHEBI:18420"/>
    </ligand>
</feature>
<comment type="cofactor">
    <cofactor evidence="10">
        <name>Mg(2+)</name>
        <dbReference type="ChEBI" id="CHEBI:18420"/>
    </cofactor>
</comment>
<dbReference type="GO" id="GO:0004424">
    <property type="term" value="F:imidazoleglycerol-phosphate dehydratase activity"/>
    <property type="evidence" value="ECO:0007669"/>
    <property type="project" value="UniProtKB-UniRule"/>
</dbReference>
<dbReference type="FunFam" id="3.30.230.40:FF:000001">
    <property type="entry name" value="Imidazoleglycerol-phosphate dehydratase HisB"/>
    <property type="match status" value="1"/>
</dbReference>
<comment type="pathway">
    <text evidence="10">Amino-acid biosynthesis; L-histidine biosynthesis; L-histidine from 5-phospho-alpha-D-ribose 1-diphosphate: step 8/9.</text>
</comment>
<dbReference type="InterPro" id="IPR005954">
    <property type="entry name" value="HisB_N"/>
</dbReference>
<dbReference type="Pfam" id="PF00475">
    <property type="entry name" value="IGPD"/>
    <property type="match status" value="1"/>
</dbReference>
<evidence type="ECO:0000256" key="7">
    <source>
        <dbReference type="ARBA" id="ARBA00023102"/>
    </source>
</evidence>
<dbReference type="NCBIfam" id="NF002114">
    <property type="entry name" value="PRK00951.2-4"/>
    <property type="match status" value="1"/>
</dbReference>
<evidence type="ECO:0000256" key="8">
    <source>
        <dbReference type="ARBA" id="ARBA00023239"/>
    </source>
</evidence>
<dbReference type="Pfam" id="PF13242">
    <property type="entry name" value="Hydrolase_like"/>
    <property type="match status" value="1"/>
</dbReference>
<comment type="caution">
    <text evidence="10">Lacks conserved residue(s) required for the propagation of feature annotation.</text>
</comment>
<organism evidence="11 12">
    <name type="scientific">Vulcaniibacterium thermophilum</name>
    <dbReference type="NCBI Taxonomy" id="1169913"/>
    <lineage>
        <taxon>Bacteria</taxon>
        <taxon>Pseudomonadati</taxon>
        <taxon>Pseudomonadota</taxon>
        <taxon>Gammaproteobacteria</taxon>
        <taxon>Lysobacterales</taxon>
        <taxon>Lysobacteraceae</taxon>
        <taxon>Vulcaniibacterium</taxon>
    </lineage>
</organism>
<keyword evidence="8 10" id="KW-0456">Lyase</keyword>
<evidence type="ECO:0000256" key="2">
    <source>
        <dbReference type="ARBA" id="ARBA00022490"/>
    </source>
</evidence>
<comment type="pathway">
    <text evidence="1 10">Amino-acid biosynthesis; L-histidine biosynthesis; L-histidine from 5-phospho-alpha-D-ribose 1-diphosphate: step 6/9.</text>
</comment>
<feature type="region of interest" description="Histidinol-phosphatase" evidence="10">
    <location>
        <begin position="1"/>
        <end position="169"/>
    </location>
</feature>
<dbReference type="SUPFAM" id="SSF56784">
    <property type="entry name" value="HAD-like"/>
    <property type="match status" value="1"/>
</dbReference>
<dbReference type="HAMAP" id="MF_00076">
    <property type="entry name" value="HisB"/>
    <property type="match status" value="1"/>
</dbReference>
<dbReference type="HAMAP" id="MF_01022">
    <property type="entry name" value="Bifunc_HisB"/>
    <property type="match status" value="1"/>
</dbReference>
<keyword evidence="12" id="KW-1185">Reference proteome</keyword>
<dbReference type="OrthoDB" id="9790411at2"/>
<dbReference type="NCBIfam" id="NF003937">
    <property type="entry name" value="PRK05446.1"/>
    <property type="match status" value="1"/>
</dbReference>
<accession>A0A918Z6W3</accession>
<comment type="similarity">
    <text evidence="10">In the C-terminal section; belongs to the imidazoleglycerol-phosphate dehydratase family.</text>
</comment>
<evidence type="ECO:0000313" key="12">
    <source>
        <dbReference type="Proteomes" id="UP000636453"/>
    </source>
</evidence>
<dbReference type="NCBIfam" id="TIGR01261">
    <property type="entry name" value="hisB_Nterm"/>
    <property type="match status" value="1"/>
</dbReference>
<feature type="region of interest" description="Imidazoleglycerol-phosphate dehydratase" evidence="10">
    <location>
        <begin position="170"/>
        <end position="358"/>
    </location>
</feature>
<feature type="active site" description="Proton donor" evidence="10">
    <location>
        <position position="11"/>
    </location>
</feature>
<feature type="binding site" evidence="10">
    <location>
        <position position="11"/>
    </location>
    <ligand>
        <name>Mg(2+)</name>
        <dbReference type="ChEBI" id="CHEBI:18420"/>
    </ligand>
</feature>
<dbReference type="PROSITE" id="PS00954">
    <property type="entry name" value="IGP_DEHYDRATASE_1"/>
    <property type="match status" value="1"/>
</dbReference>
<dbReference type="SUPFAM" id="SSF54211">
    <property type="entry name" value="Ribosomal protein S5 domain 2-like"/>
    <property type="match status" value="2"/>
</dbReference>
<dbReference type="InterPro" id="IPR000807">
    <property type="entry name" value="ImidazoleglycerolP_deHydtase"/>
</dbReference>
<evidence type="ECO:0000313" key="11">
    <source>
        <dbReference type="EMBL" id="GHE38320.1"/>
    </source>
</evidence>
<dbReference type="PANTHER" id="PTHR23133">
    <property type="entry name" value="IMIDAZOLEGLYCEROL-PHOSPHATE DEHYDRATASE HIS7"/>
    <property type="match status" value="1"/>
</dbReference>
<dbReference type="GO" id="GO:0046872">
    <property type="term" value="F:metal ion binding"/>
    <property type="evidence" value="ECO:0007669"/>
    <property type="project" value="UniProtKB-KW"/>
</dbReference>
<keyword evidence="5 10" id="KW-0378">Hydrolase</keyword>
<dbReference type="NCBIfam" id="TIGR01656">
    <property type="entry name" value="Histidinol-ppas"/>
    <property type="match status" value="1"/>
</dbReference>
<dbReference type="InterPro" id="IPR020568">
    <property type="entry name" value="Ribosomal_Su5_D2-typ_SF"/>
</dbReference>
<keyword evidence="2 10" id="KW-0963">Cytoplasm</keyword>
<evidence type="ECO:0000256" key="4">
    <source>
        <dbReference type="ARBA" id="ARBA00022723"/>
    </source>
</evidence>
<dbReference type="GO" id="GO:0004401">
    <property type="term" value="F:histidinol-phosphatase activity"/>
    <property type="evidence" value="ECO:0007669"/>
    <property type="project" value="UniProtKB-UniRule"/>
</dbReference>
<dbReference type="PANTHER" id="PTHR23133:SF2">
    <property type="entry name" value="IMIDAZOLEGLYCEROL-PHOSPHATE DEHYDRATASE"/>
    <property type="match status" value="1"/>
</dbReference>
<keyword evidence="4 10" id="KW-0479">Metal-binding</keyword>
<dbReference type="CDD" id="cd07503">
    <property type="entry name" value="HAD_HisB-N"/>
    <property type="match status" value="1"/>
</dbReference>